<dbReference type="InterPro" id="IPR027385">
    <property type="entry name" value="Beta-barrel_OMP"/>
</dbReference>
<gene>
    <name evidence="8" type="ORF">SAMN05444164_4428</name>
</gene>
<dbReference type="InterPro" id="IPR011250">
    <property type="entry name" value="OMP/PagP_B-barrel"/>
</dbReference>
<evidence type="ECO:0000256" key="5">
    <source>
        <dbReference type="ARBA" id="ARBA00038306"/>
    </source>
</evidence>
<dbReference type="InterPro" id="IPR051692">
    <property type="entry name" value="OMP-like"/>
</dbReference>
<feature type="chain" id="PRO_5011456804" evidence="6">
    <location>
        <begin position="24"/>
        <end position="286"/>
    </location>
</feature>
<dbReference type="EMBL" id="FNTH01000001">
    <property type="protein sequence ID" value="SED31971.1"/>
    <property type="molecule type" value="Genomic_DNA"/>
</dbReference>
<dbReference type="PANTHER" id="PTHR34001">
    <property type="entry name" value="BLL7405 PROTEIN"/>
    <property type="match status" value="1"/>
</dbReference>
<keyword evidence="2 6" id="KW-0732">Signal</keyword>
<keyword evidence="4" id="KW-0998">Cell outer membrane</keyword>
<dbReference type="AlphaFoldDB" id="A0A1H4ZRB5"/>
<keyword evidence="3" id="KW-0472">Membrane</keyword>
<feature type="domain" description="Outer membrane protein beta-barrel" evidence="7">
    <location>
        <begin position="41"/>
        <end position="256"/>
    </location>
</feature>
<proteinExistence type="inferred from homology"/>
<evidence type="ECO:0000259" key="7">
    <source>
        <dbReference type="Pfam" id="PF13505"/>
    </source>
</evidence>
<dbReference type="Pfam" id="PF13505">
    <property type="entry name" value="OMP_b-brl"/>
    <property type="match status" value="1"/>
</dbReference>
<sequence>MRRFAIVGTSLLLITGFAGAVSAADLPERSWTKAPPLVAPSFNWSGFYAGVNVGGGWYDGGNITTSSNITSLLAPGDIVRIPVSDSSQSGVTAGGLLGYNYQLDRIVLGVEADFNSADLKSSRGGSTTAVFVIPGFVGRGGGGRRDTSVTGIYDIENTSKIDWFGTVRGRIGFVPAERLLIYATGGLAYGEVKTHIANSEAFSTGLSRLWLGDNTDVRVGWTAGAGLEYAFANNWTLRGEYLYVNLGSSGATATFQGTDPLQSEIRYDASRESRFSVARAALSYRF</sequence>
<comment type="subcellular location">
    <subcellularLocation>
        <location evidence="1">Cell outer membrane</location>
    </subcellularLocation>
</comment>
<evidence type="ECO:0000256" key="4">
    <source>
        <dbReference type="ARBA" id="ARBA00023237"/>
    </source>
</evidence>
<evidence type="ECO:0000256" key="2">
    <source>
        <dbReference type="ARBA" id="ARBA00022729"/>
    </source>
</evidence>
<reference evidence="8 9" key="1">
    <citation type="submission" date="2016-10" db="EMBL/GenBank/DDBJ databases">
        <authorList>
            <person name="de Groot N.N."/>
        </authorList>
    </citation>
    <scope>NUCLEOTIDE SEQUENCE [LARGE SCALE GENOMIC DNA]</scope>
    <source>
        <strain evidence="8 9">MT12</strain>
    </source>
</reference>
<name>A0A1H4ZRB5_9BRAD</name>
<protein>
    <submittedName>
        <fullName evidence="8">Outer membrane immunogenic protein</fullName>
    </submittedName>
</protein>
<dbReference type="SUPFAM" id="SSF56925">
    <property type="entry name" value="OMPA-like"/>
    <property type="match status" value="1"/>
</dbReference>
<dbReference type="PANTHER" id="PTHR34001:SF3">
    <property type="entry name" value="BLL7405 PROTEIN"/>
    <property type="match status" value="1"/>
</dbReference>
<evidence type="ECO:0000313" key="9">
    <source>
        <dbReference type="Proteomes" id="UP000198992"/>
    </source>
</evidence>
<evidence type="ECO:0000256" key="3">
    <source>
        <dbReference type="ARBA" id="ARBA00023136"/>
    </source>
</evidence>
<evidence type="ECO:0000256" key="6">
    <source>
        <dbReference type="SAM" id="SignalP"/>
    </source>
</evidence>
<dbReference type="Proteomes" id="UP000198992">
    <property type="component" value="Unassembled WGS sequence"/>
</dbReference>
<accession>A0A1H4ZRB5</accession>
<organism evidence="8 9">
    <name type="scientific">Bradyrhizobium erythrophlei</name>
    <dbReference type="NCBI Taxonomy" id="1437360"/>
    <lineage>
        <taxon>Bacteria</taxon>
        <taxon>Pseudomonadati</taxon>
        <taxon>Pseudomonadota</taxon>
        <taxon>Alphaproteobacteria</taxon>
        <taxon>Hyphomicrobiales</taxon>
        <taxon>Nitrobacteraceae</taxon>
        <taxon>Bradyrhizobium</taxon>
    </lineage>
</organism>
<feature type="signal peptide" evidence="6">
    <location>
        <begin position="1"/>
        <end position="23"/>
    </location>
</feature>
<dbReference type="Gene3D" id="2.40.160.20">
    <property type="match status" value="1"/>
</dbReference>
<dbReference type="GO" id="GO:0009279">
    <property type="term" value="C:cell outer membrane"/>
    <property type="evidence" value="ECO:0007669"/>
    <property type="project" value="UniProtKB-SubCell"/>
</dbReference>
<evidence type="ECO:0000256" key="1">
    <source>
        <dbReference type="ARBA" id="ARBA00004442"/>
    </source>
</evidence>
<evidence type="ECO:0000313" key="8">
    <source>
        <dbReference type="EMBL" id="SED31971.1"/>
    </source>
</evidence>
<comment type="similarity">
    <text evidence="5">Belongs to the Omp25/RopB family.</text>
</comment>